<evidence type="ECO:0000313" key="3">
    <source>
        <dbReference type="EMBL" id="CAH0113459.1"/>
    </source>
</evidence>
<dbReference type="Proteomes" id="UP000789390">
    <property type="component" value="Unassembled WGS sequence"/>
</dbReference>
<name>A0A8J2WVP4_9CRUS</name>
<feature type="coiled-coil region" evidence="1">
    <location>
        <begin position="358"/>
        <end position="400"/>
    </location>
</feature>
<sequence>MSSSCQVNDNHQQMLQSNRNNKPYADFLIDEPYNEQKEEDFEFILRNCLRYRLRIPTRLISGTQVNNTSTNSRIKSVYDTLMQVIDQFDATGIVEIYRLLLERRSAVPLFLPQSKLHFLELLRHVTLPRINKISLGGDKSLMRVAVISCRQRNKSQTCDFLKNIFNINSIYSLDLANRNISSEIMLAEIGCGCIVTEESGTQIIQNVLVVHVMGDFRPLWPFLRLFADCFLIEDSTKESESFFSSFMTEDKRKEIELEDVKIGGKTKTPMGCIWKPSIEDSISETKETNGFPHLYIEDQLTDESRNKLKFGIVDYMKKTSTQPNFAKNRLTLYEIPILKDKRYNSFNCVSPTEHQSTIRELVRNLENIKKNKFLLQKNFLEEAKHEEAKMEHRLNETRVKHEDEEIKKIRAARREKTCQVETNSLLKLFLSFLDDKDPCSRVLTIRMLEKELTERGEQELDQLLINVKKLTNLLNEKLTQQVDEKELQPAKENLLKAKVNLIESVLNMEHLWRELSHLYTDTEPGKRSPIIKKIPRLAAQHLMDGFCLELVDGDSNMIRLDWMNEVLFQLDQLIKGKRIFVLSVMGIQSSGKSTLLNTMFGIKMRTSVGQCTRGVNMQLLAVQGRPEYDYILLLDTEGTRSPEFHGVDGSEKRDNQMATLSILMSDASIVVIPGENDAAVKEILPIVLMAYQGSQLAEEKGGRLSSRMFFVYNRIDTQQKKNLDSIIQTLGNSLHDAFTIVQNSNGNKSTYLKSENPFSDFKMDSSDSSASDVRILGNVNKQTEPPDDVPDEKYGAELIQLREHIHRRVANVEGKTKWKSRSVGEFSSYIKNVWECICSANFILTFKTIMEHETFDKLDFDYKKIERKLAEAYEKSFANIRKEMITLSANKKSSVSLDDFEEKLRNELHQIQMELNEGVDDLVKEKGREKWKVQFENMWESNKRQQDFNWKCNLKNTFDTIFNYEKRVEEYKKKMRQEINEFFKTKNPDVSKWTKGEKNEIFDEMFDKLLSEAKDEFPRKEVAAEIIKVYQNSTVIKNRTIPINLNSHGILNRLKAVAGEYLKKQYTSLFGNEKENKKKNSINLCADSVDNTIKRITNGKFCYSDSIISEMIRSVDEEIKTYNITERSKIEELNDYGMRLIINLMEDIEKEWERENSVPVKLESNKEILRKHFMMVSEGVAKTKLFASNMAATLEKNIKPAFEKEMVLKIFKGIRNERWLYDARFMQKHMDLFLIDLLEDKQLDKVLDHIRNPKEFYAEVLHRLIAKKIVNVDDEWQSFINHLTQSITHAAAVKVERRRAQTFVDQLRKEFLEGYLQSETLGFAFSIDCSDEYEDCDNEDTKQFQNACVTELNQVLNKQMGKQASIQDEKKYAKELSPKVVRYMIITSNDKAALPRCDECCCLCKSLCMEAANHDTKEKPHDAIHQPGGVAGTRYHGSDKLSSKTCSQSYEQDRGFFLSGDETVPYKYRDFATVFPGWKDPRINEELPLREYILATYNEEIAKKYKVKPADDIPASYFRHLSSIKQQLKREIENC</sequence>
<feature type="domain" description="VLIG-type G" evidence="2">
    <location>
        <begin position="576"/>
        <end position="692"/>
    </location>
</feature>
<proteinExistence type="predicted"/>
<comment type="caution">
    <text evidence="3">The sequence shown here is derived from an EMBL/GenBank/DDBJ whole genome shotgun (WGS) entry which is preliminary data.</text>
</comment>
<evidence type="ECO:0000313" key="4">
    <source>
        <dbReference type="Proteomes" id="UP000789390"/>
    </source>
</evidence>
<organism evidence="3 4">
    <name type="scientific">Daphnia galeata</name>
    <dbReference type="NCBI Taxonomy" id="27404"/>
    <lineage>
        <taxon>Eukaryota</taxon>
        <taxon>Metazoa</taxon>
        <taxon>Ecdysozoa</taxon>
        <taxon>Arthropoda</taxon>
        <taxon>Crustacea</taxon>
        <taxon>Branchiopoda</taxon>
        <taxon>Diplostraca</taxon>
        <taxon>Cladocera</taxon>
        <taxon>Anomopoda</taxon>
        <taxon>Daphniidae</taxon>
        <taxon>Daphnia</taxon>
    </lineage>
</organism>
<dbReference type="SUPFAM" id="SSF52540">
    <property type="entry name" value="P-loop containing nucleoside triphosphate hydrolases"/>
    <property type="match status" value="1"/>
</dbReference>
<protein>
    <recommendedName>
        <fullName evidence="2">VLIG-type G domain-containing protein</fullName>
    </recommendedName>
</protein>
<accession>A0A8J2WVP4</accession>
<keyword evidence="4" id="KW-1185">Reference proteome</keyword>
<dbReference type="Pfam" id="PF25683">
    <property type="entry name" value="URGCP_GTPase"/>
    <property type="match status" value="1"/>
</dbReference>
<dbReference type="PROSITE" id="PS51717">
    <property type="entry name" value="G_VLIG"/>
    <property type="match status" value="1"/>
</dbReference>
<dbReference type="PANTHER" id="PTHR22796:SF1">
    <property type="entry name" value="VWFA DOMAIN-CONTAINING PROTEIN"/>
    <property type="match status" value="1"/>
</dbReference>
<dbReference type="InterPro" id="IPR027417">
    <property type="entry name" value="P-loop_NTPase"/>
</dbReference>
<reference evidence="3" key="1">
    <citation type="submission" date="2021-11" db="EMBL/GenBank/DDBJ databases">
        <authorList>
            <person name="Schell T."/>
        </authorList>
    </citation>
    <scope>NUCLEOTIDE SEQUENCE</scope>
    <source>
        <strain evidence="3">M5</strain>
    </source>
</reference>
<evidence type="ECO:0000259" key="2">
    <source>
        <dbReference type="PROSITE" id="PS51717"/>
    </source>
</evidence>
<gene>
    <name evidence="3" type="ORF">DGAL_LOCUS17355</name>
</gene>
<dbReference type="OrthoDB" id="8432505at2759"/>
<dbReference type="Gene3D" id="3.40.50.300">
    <property type="entry name" value="P-loop containing nucleotide triphosphate hydrolases"/>
    <property type="match status" value="1"/>
</dbReference>
<dbReference type="GO" id="GO:0005525">
    <property type="term" value="F:GTP binding"/>
    <property type="evidence" value="ECO:0007669"/>
    <property type="project" value="InterPro"/>
</dbReference>
<keyword evidence="1" id="KW-0175">Coiled coil</keyword>
<feature type="coiled-coil region" evidence="1">
    <location>
        <begin position="453"/>
        <end position="480"/>
    </location>
</feature>
<dbReference type="PANTHER" id="PTHR22796">
    <property type="entry name" value="URG4-RELATED"/>
    <property type="match status" value="1"/>
</dbReference>
<evidence type="ECO:0000256" key="1">
    <source>
        <dbReference type="SAM" id="Coils"/>
    </source>
</evidence>
<dbReference type="InterPro" id="IPR030383">
    <property type="entry name" value="G_VLIG_dom"/>
</dbReference>
<dbReference type="EMBL" id="CAKKLH010000340">
    <property type="protein sequence ID" value="CAH0113459.1"/>
    <property type="molecule type" value="Genomic_DNA"/>
</dbReference>